<organism evidence="2 3">
    <name type="scientific">Thioflexithrix psekupsensis</name>
    <dbReference type="NCBI Taxonomy" id="1570016"/>
    <lineage>
        <taxon>Bacteria</taxon>
        <taxon>Pseudomonadati</taxon>
        <taxon>Pseudomonadota</taxon>
        <taxon>Gammaproteobacteria</taxon>
        <taxon>Thiotrichales</taxon>
        <taxon>Thioflexithrix</taxon>
    </lineage>
</organism>
<proteinExistence type="predicted"/>
<dbReference type="OrthoDB" id="9795530at2"/>
<dbReference type="RefSeq" id="WP_086488713.1">
    <property type="nucleotide sequence ID" value="NZ_MSLT01000018.1"/>
</dbReference>
<dbReference type="InterPro" id="IPR014756">
    <property type="entry name" value="Ig_E-set"/>
</dbReference>
<feature type="domain" description="Sulphur oxidation protein SoxZ" evidence="1">
    <location>
        <begin position="7"/>
        <end position="101"/>
    </location>
</feature>
<dbReference type="InterPro" id="IPR014880">
    <property type="entry name" value="SoxZ_dom"/>
</dbReference>
<dbReference type="Proteomes" id="UP000194798">
    <property type="component" value="Unassembled WGS sequence"/>
</dbReference>
<accession>A0A251X794</accession>
<dbReference type="NCBIfam" id="TIGR04490">
    <property type="entry name" value="SoxZ_true"/>
    <property type="match status" value="1"/>
</dbReference>
<dbReference type="InterPro" id="IPR013783">
    <property type="entry name" value="Ig-like_fold"/>
</dbReference>
<dbReference type="InterPro" id="IPR030995">
    <property type="entry name" value="SoxZ"/>
</dbReference>
<sequence>MSESSIRVQARLKDGITQVKALINHPMETGARKNAQGELVPAHFIEEVQCKHKDQLVMNAIWSGGISQNPYLSFNFKGGEVGDTLTVSWTDNLGKSDSVEAQIR</sequence>
<evidence type="ECO:0000313" key="3">
    <source>
        <dbReference type="Proteomes" id="UP000194798"/>
    </source>
</evidence>
<dbReference type="AlphaFoldDB" id="A0A251X794"/>
<comment type="caution">
    <text evidence="2">The sequence shown here is derived from an EMBL/GenBank/DDBJ whole genome shotgun (WGS) entry which is preliminary data.</text>
</comment>
<dbReference type="Pfam" id="PF08770">
    <property type="entry name" value="SoxZ"/>
    <property type="match status" value="1"/>
</dbReference>
<gene>
    <name evidence="2" type="ORF">TPSD3_11580</name>
</gene>
<evidence type="ECO:0000313" key="2">
    <source>
        <dbReference type="EMBL" id="OUD13264.1"/>
    </source>
</evidence>
<dbReference type="Gene3D" id="2.60.40.10">
    <property type="entry name" value="Immunoglobulins"/>
    <property type="match status" value="1"/>
</dbReference>
<name>A0A251X794_9GAMM</name>
<protein>
    <submittedName>
        <fullName evidence="2">Thiosulfate oxidation carrier complex protein SoxZ</fullName>
    </submittedName>
</protein>
<reference evidence="2 3" key="1">
    <citation type="submission" date="2016-12" db="EMBL/GenBank/DDBJ databases">
        <title>Thioflexothrix psekupsii D3 genome sequencing and assembly.</title>
        <authorList>
            <person name="Fomenkov A."/>
            <person name="Vincze T."/>
            <person name="Grabovich M."/>
            <person name="Anton B.P."/>
            <person name="Dubinina G."/>
            <person name="Orlova M."/>
            <person name="Belousova E."/>
            <person name="Roberts R.J."/>
        </authorList>
    </citation>
    <scope>NUCLEOTIDE SEQUENCE [LARGE SCALE GENOMIC DNA]</scope>
    <source>
        <strain evidence="2">D3</strain>
    </source>
</reference>
<dbReference type="EMBL" id="MSLT01000018">
    <property type="protein sequence ID" value="OUD13264.1"/>
    <property type="molecule type" value="Genomic_DNA"/>
</dbReference>
<keyword evidence="3" id="KW-1185">Reference proteome</keyword>
<evidence type="ECO:0000259" key="1">
    <source>
        <dbReference type="Pfam" id="PF08770"/>
    </source>
</evidence>
<dbReference type="SUPFAM" id="SSF81296">
    <property type="entry name" value="E set domains"/>
    <property type="match status" value="1"/>
</dbReference>